<dbReference type="GO" id="GO:0006887">
    <property type="term" value="P:exocytosis"/>
    <property type="evidence" value="ECO:0000318"/>
    <property type="project" value="GO_Central"/>
</dbReference>
<keyword evidence="3 4" id="KW-0268">Exocytosis</keyword>
<dbReference type="InterPro" id="IPR016159">
    <property type="entry name" value="Cullin_repeat-like_dom_sf"/>
</dbReference>
<comment type="function">
    <text evidence="4">Component of the exocyst complex.</text>
</comment>
<keyword evidence="2 4" id="KW-0813">Transport</keyword>
<sequence>MQWEVLETKIGSWIQYLRIAVKLLLASERKLCDQVFYRLDPDRTAVFCEVAAESMATLLSFGDSVAKSKKSPEKLFVLLDMYETLRDLMPDVDVTFAGEACATIREAAKGLLKRVAETALGTFAEFEEAVDKDVSKHSVTDGTVHPLTSYVINYVKYLLDYQATLKELFREGDVEKQATQLAVATTRIMGVLQQNLDGKSKVYKNPALTQLFMMNNMHYMVRSVKRSEARELLGDDWVQRHRRTVQQHATAYQRSSWGKVTTLLTGQGLQAGGQEGAVNRQAVKDRFKAFNTSFEELYASQTQWVIPDPELREAVRLQVAEVLLPAYRSFLKRYGSILEGGKNPGKYIKYAPEDLERMLGDFFEGGNRR</sequence>
<dbReference type="GO" id="GO:0000145">
    <property type="term" value="C:exocyst"/>
    <property type="evidence" value="ECO:0000318"/>
    <property type="project" value="GO_Central"/>
</dbReference>
<evidence type="ECO:0000256" key="1">
    <source>
        <dbReference type="ARBA" id="ARBA00006756"/>
    </source>
</evidence>
<dbReference type="SUPFAM" id="SSF74788">
    <property type="entry name" value="Cullin repeat-like"/>
    <property type="match status" value="1"/>
</dbReference>
<dbReference type="InterPro" id="IPR046364">
    <property type="entry name" value="Exo70_C"/>
</dbReference>
<dbReference type="OrthoDB" id="1922221at2759"/>
<evidence type="ECO:0000313" key="7">
    <source>
        <dbReference type="Proteomes" id="UP000054558"/>
    </source>
</evidence>
<dbReference type="OMA" id="DMYEIMI"/>
<dbReference type="GO" id="GO:0015031">
    <property type="term" value="P:protein transport"/>
    <property type="evidence" value="ECO:0007669"/>
    <property type="project" value="UniProtKB-KW"/>
</dbReference>
<dbReference type="EMBL" id="DF237038">
    <property type="protein sequence ID" value="GAQ81715.1"/>
    <property type="molecule type" value="Genomic_DNA"/>
</dbReference>
<dbReference type="Pfam" id="PF03081">
    <property type="entry name" value="Exo70_C"/>
    <property type="match status" value="1"/>
</dbReference>
<dbReference type="Gene3D" id="1.20.1280.170">
    <property type="entry name" value="Exocyst complex component Exo70"/>
    <property type="match status" value="1"/>
</dbReference>
<dbReference type="STRING" id="105231.A0A1Y1HSX0"/>
<protein>
    <recommendedName>
        <fullName evidence="4">Exocyst subunit Exo70 family protein</fullName>
    </recommendedName>
</protein>
<comment type="similarity">
    <text evidence="1 4">Belongs to the EXO70 family.</text>
</comment>
<dbReference type="InterPro" id="IPR004140">
    <property type="entry name" value="Exo70"/>
</dbReference>
<organism evidence="6 7">
    <name type="scientific">Klebsormidium nitens</name>
    <name type="common">Green alga</name>
    <name type="synonym">Ulothrix nitens</name>
    <dbReference type="NCBI Taxonomy" id="105231"/>
    <lineage>
        <taxon>Eukaryota</taxon>
        <taxon>Viridiplantae</taxon>
        <taxon>Streptophyta</taxon>
        <taxon>Klebsormidiophyceae</taxon>
        <taxon>Klebsormidiales</taxon>
        <taxon>Klebsormidiaceae</taxon>
        <taxon>Klebsormidium</taxon>
    </lineage>
</organism>
<dbReference type="AlphaFoldDB" id="A0A1Y1HSX0"/>
<gene>
    <name evidence="6" type="ORF">KFL_000890030</name>
</gene>
<accession>A0A1Y1HSX0</accession>
<proteinExistence type="inferred from homology"/>
<reference evidence="6 7" key="1">
    <citation type="journal article" date="2014" name="Nat. Commun.">
        <title>Klebsormidium flaccidum genome reveals primary factors for plant terrestrial adaptation.</title>
        <authorList>
            <person name="Hori K."/>
            <person name="Maruyama F."/>
            <person name="Fujisawa T."/>
            <person name="Togashi T."/>
            <person name="Yamamoto N."/>
            <person name="Seo M."/>
            <person name="Sato S."/>
            <person name="Yamada T."/>
            <person name="Mori H."/>
            <person name="Tajima N."/>
            <person name="Moriyama T."/>
            <person name="Ikeuchi M."/>
            <person name="Watanabe M."/>
            <person name="Wada H."/>
            <person name="Kobayashi K."/>
            <person name="Saito M."/>
            <person name="Masuda T."/>
            <person name="Sasaki-Sekimoto Y."/>
            <person name="Mashiguchi K."/>
            <person name="Awai K."/>
            <person name="Shimojima M."/>
            <person name="Masuda S."/>
            <person name="Iwai M."/>
            <person name="Nobusawa T."/>
            <person name="Narise T."/>
            <person name="Kondo S."/>
            <person name="Saito H."/>
            <person name="Sato R."/>
            <person name="Murakawa M."/>
            <person name="Ihara Y."/>
            <person name="Oshima-Yamada Y."/>
            <person name="Ohtaka K."/>
            <person name="Satoh M."/>
            <person name="Sonobe K."/>
            <person name="Ishii M."/>
            <person name="Ohtani R."/>
            <person name="Kanamori-Sato M."/>
            <person name="Honoki R."/>
            <person name="Miyazaki D."/>
            <person name="Mochizuki H."/>
            <person name="Umetsu J."/>
            <person name="Higashi K."/>
            <person name="Shibata D."/>
            <person name="Kamiya Y."/>
            <person name="Sato N."/>
            <person name="Nakamura Y."/>
            <person name="Tabata S."/>
            <person name="Ida S."/>
            <person name="Kurokawa K."/>
            <person name="Ohta H."/>
        </authorList>
    </citation>
    <scope>NUCLEOTIDE SEQUENCE [LARGE SCALE GENOMIC DNA]</scope>
    <source>
        <strain evidence="6 7">NIES-2285</strain>
    </source>
</reference>
<name>A0A1Y1HSX0_KLENI</name>
<dbReference type="Proteomes" id="UP000054558">
    <property type="component" value="Unassembled WGS sequence"/>
</dbReference>
<keyword evidence="7" id="KW-1185">Reference proteome</keyword>
<keyword evidence="4" id="KW-0653">Protein transport</keyword>
<evidence type="ECO:0000259" key="5">
    <source>
        <dbReference type="Pfam" id="PF03081"/>
    </source>
</evidence>
<feature type="domain" description="Exocyst complex subunit Exo70 C-terminal" evidence="5">
    <location>
        <begin position="12"/>
        <end position="360"/>
    </location>
</feature>
<evidence type="ECO:0000256" key="4">
    <source>
        <dbReference type="RuleBase" id="RU365026"/>
    </source>
</evidence>
<dbReference type="GO" id="GO:0005546">
    <property type="term" value="F:phosphatidylinositol-4,5-bisphosphate binding"/>
    <property type="evidence" value="ECO:0007669"/>
    <property type="project" value="InterPro"/>
</dbReference>
<evidence type="ECO:0000313" key="6">
    <source>
        <dbReference type="EMBL" id="GAQ81715.1"/>
    </source>
</evidence>
<evidence type="ECO:0000256" key="3">
    <source>
        <dbReference type="ARBA" id="ARBA00022483"/>
    </source>
</evidence>
<evidence type="ECO:0000256" key="2">
    <source>
        <dbReference type="ARBA" id="ARBA00022448"/>
    </source>
</evidence>
<dbReference type="PANTHER" id="PTHR12542:SF41">
    <property type="entry name" value="EXOCYST COMPLEX COMPONENT 7"/>
    <property type="match status" value="1"/>
</dbReference>
<dbReference type="PANTHER" id="PTHR12542">
    <property type="entry name" value="EXOCYST COMPLEX PROTEIN EXO70"/>
    <property type="match status" value="1"/>
</dbReference>